<feature type="domain" description="Major facilitator superfamily (MFS) profile" evidence="5">
    <location>
        <begin position="1"/>
        <end position="76"/>
    </location>
</feature>
<dbReference type="InterPro" id="IPR020846">
    <property type="entry name" value="MFS_dom"/>
</dbReference>
<dbReference type="GO" id="GO:0022857">
    <property type="term" value="F:transmembrane transporter activity"/>
    <property type="evidence" value="ECO:0007669"/>
    <property type="project" value="InterPro"/>
</dbReference>
<comment type="caution">
    <text evidence="6">The sequence shown here is derived from an EMBL/GenBank/DDBJ whole genome shotgun (WGS) entry which is preliminary data.</text>
</comment>
<dbReference type="AlphaFoldDB" id="A0A0R3MKK3"/>
<organism evidence="6 7">
    <name type="scientific">Bradyrhizobium retamae</name>
    <dbReference type="NCBI Taxonomy" id="1300035"/>
    <lineage>
        <taxon>Bacteria</taxon>
        <taxon>Pseudomonadati</taxon>
        <taxon>Pseudomonadota</taxon>
        <taxon>Alphaproteobacteria</taxon>
        <taxon>Hyphomicrobiales</taxon>
        <taxon>Nitrobacteraceae</taxon>
        <taxon>Bradyrhizobium</taxon>
    </lineage>
</organism>
<dbReference type="GO" id="GO:0005886">
    <property type="term" value="C:plasma membrane"/>
    <property type="evidence" value="ECO:0007669"/>
    <property type="project" value="TreeGrafter"/>
</dbReference>
<keyword evidence="2" id="KW-0812">Transmembrane</keyword>
<dbReference type="EMBL" id="LLYA01000203">
    <property type="protein sequence ID" value="KRR17840.1"/>
    <property type="molecule type" value="Genomic_DNA"/>
</dbReference>
<dbReference type="Pfam" id="PF07690">
    <property type="entry name" value="MFS_1"/>
    <property type="match status" value="1"/>
</dbReference>
<dbReference type="InterPro" id="IPR036259">
    <property type="entry name" value="MFS_trans_sf"/>
</dbReference>
<name>A0A0R3MKK3_9BRAD</name>
<evidence type="ECO:0000256" key="4">
    <source>
        <dbReference type="ARBA" id="ARBA00023136"/>
    </source>
</evidence>
<sequence length="76" mass="8076">MSMQALIACRIVQGLGAGGLRAVAMSTVSDLVSPRERGRYQVYFSAAFSVSSLCGPTLGSLCNHQIYIVGSSTYDR</sequence>
<accession>A0A0R3MKK3</accession>
<protein>
    <recommendedName>
        <fullName evidence="5">Major facilitator superfamily (MFS) profile domain-containing protein</fullName>
    </recommendedName>
</protein>
<reference evidence="6 7" key="1">
    <citation type="submission" date="2014-03" db="EMBL/GenBank/DDBJ databases">
        <title>Bradyrhizobium valentinum sp. nov., isolated from effective nodules of Lupinus mariae-josephae, a lupine endemic of basic-lime soils in Eastern Spain.</title>
        <authorList>
            <person name="Duran D."/>
            <person name="Rey L."/>
            <person name="Navarro A."/>
            <person name="Busquets A."/>
            <person name="Imperial J."/>
            <person name="Ruiz-Argueso T."/>
        </authorList>
    </citation>
    <scope>NUCLEOTIDE SEQUENCE [LARGE SCALE GENOMIC DNA]</scope>
    <source>
        <strain evidence="6 7">Ro19</strain>
    </source>
</reference>
<dbReference type="PANTHER" id="PTHR23501:SF197">
    <property type="entry name" value="COMD"/>
    <property type="match status" value="1"/>
</dbReference>
<evidence type="ECO:0000313" key="7">
    <source>
        <dbReference type="Proteomes" id="UP000052023"/>
    </source>
</evidence>
<dbReference type="Gene3D" id="1.20.1720.10">
    <property type="entry name" value="Multidrug resistance protein D"/>
    <property type="match status" value="1"/>
</dbReference>
<dbReference type="PANTHER" id="PTHR23501">
    <property type="entry name" value="MAJOR FACILITATOR SUPERFAMILY"/>
    <property type="match status" value="1"/>
</dbReference>
<evidence type="ECO:0000256" key="1">
    <source>
        <dbReference type="ARBA" id="ARBA00004141"/>
    </source>
</evidence>
<keyword evidence="7" id="KW-1185">Reference proteome</keyword>
<evidence type="ECO:0000313" key="6">
    <source>
        <dbReference type="EMBL" id="KRR17840.1"/>
    </source>
</evidence>
<proteinExistence type="predicted"/>
<evidence type="ECO:0000259" key="5">
    <source>
        <dbReference type="PROSITE" id="PS50850"/>
    </source>
</evidence>
<dbReference type="Proteomes" id="UP000052023">
    <property type="component" value="Unassembled WGS sequence"/>
</dbReference>
<comment type="subcellular location">
    <subcellularLocation>
        <location evidence="1">Membrane</location>
        <topology evidence="1">Multi-pass membrane protein</topology>
    </subcellularLocation>
</comment>
<gene>
    <name evidence="6" type="ORF">CQ13_10680</name>
</gene>
<evidence type="ECO:0000256" key="2">
    <source>
        <dbReference type="ARBA" id="ARBA00022692"/>
    </source>
</evidence>
<dbReference type="PROSITE" id="PS50850">
    <property type="entry name" value="MFS"/>
    <property type="match status" value="1"/>
</dbReference>
<dbReference type="InterPro" id="IPR011701">
    <property type="entry name" value="MFS"/>
</dbReference>
<dbReference type="OrthoDB" id="9812221at2"/>
<evidence type="ECO:0000256" key="3">
    <source>
        <dbReference type="ARBA" id="ARBA00022989"/>
    </source>
</evidence>
<keyword evidence="4" id="KW-0472">Membrane</keyword>
<dbReference type="SUPFAM" id="SSF103473">
    <property type="entry name" value="MFS general substrate transporter"/>
    <property type="match status" value="1"/>
</dbReference>
<keyword evidence="3" id="KW-1133">Transmembrane helix</keyword>